<accession>A0A169E2E7</accession>
<dbReference type="RefSeq" id="WP_000591044.1">
    <property type="nucleotide sequence ID" value="NZ_CP013278.1"/>
</dbReference>
<keyword evidence="1" id="KW-0614">Plasmid</keyword>
<sequence length="234" mass="27997">MIKITIGNEKLPLVEYEKNGAQRSFHIDHNTLFEFVQKNCYETKTNTKKLDIPVFETPALPPGTVKYMALPDGKIVLFMEKKEFKHNLTYHSTKYKQIPFPNLLFVFVFRPNGDKYILENKRCYAFRDKVFRDTTKLYRFPFSHVQKDGEMCFFFLTEMQDLAQMSSFIHNWLSAAFTDHYYNLENKNKWGWPLRQIFSETQGQPHFNYDKLIEEDYTSVDLVQRFVNVYFPVK</sequence>
<organism evidence="1">
    <name type="scientific">Bacillus thuringiensis subsp. israelensis</name>
    <dbReference type="NCBI Taxonomy" id="1430"/>
    <lineage>
        <taxon>Bacteria</taxon>
        <taxon>Bacillati</taxon>
        <taxon>Bacillota</taxon>
        <taxon>Bacilli</taxon>
        <taxon>Bacillales</taxon>
        <taxon>Bacillaceae</taxon>
        <taxon>Bacillus</taxon>
        <taxon>Bacillus cereus group</taxon>
    </lineage>
</organism>
<dbReference type="InterPro" id="IPR032787">
    <property type="entry name" value="Prok-E2_D"/>
</dbReference>
<reference evidence="1" key="1">
    <citation type="journal article" date="2017" name="Res. Microbiol.">
        <title>Comparative genomics of extrachromosomal elements in Bacillus thuringiensis subsp. israelensis.</title>
        <authorList>
            <person name="Bolotin A."/>
            <person name="Gillis A."/>
            <person name="Sanchis V."/>
            <person name="Nielsen-LeRoux C."/>
            <person name="Mahillon J."/>
            <person name="Lereclus D."/>
            <person name="Sorokin A."/>
        </authorList>
    </citation>
    <scope>NUCLEOTIDE SEQUENCE</scope>
    <source>
        <strain evidence="1">AM65-52</strain>
        <plasmid evidence="1">pAM65-52-3-235K</plasmid>
    </source>
</reference>
<evidence type="ECO:0000313" key="1">
    <source>
        <dbReference type="EMBL" id="AND28531.1"/>
    </source>
</evidence>
<dbReference type="EMBL" id="CP013278">
    <property type="protein sequence ID" value="AND28531.1"/>
    <property type="molecule type" value="Genomic_DNA"/>
</dbReference>
<name>A0A169E2E7_BACTI</name>
<dbReference type="PATRIC" id="fig|1430.6.peg.2108"/>
<proteinExistence type="predicted"/>
<geneLocation type="plasmid" evidence="1">
    <name>pAM65-52-3-235K</name>
</geneLocation>
<dbReference type="Pfam" id="PF14460">
    <property type="entry name" value="Prok-E2_D"/>
    <property type="match status" value="1"/>
</dbReference>
<dbReference type="AlphaFoldDB" id="A0A169E2E7"/>
<gene>
    <name evidence="1" type="ORF">ATN07_32915</name>
</gene>
<protein>
    <submittedName>
        <fullName evidence="1">Uncharacterized protein</fullName>
    </submittedName>
</protein>